<feature type="transmembrane region" description="Helical" evidence="7">
    <location>
        <begin position="402"/>
        <end position="423"/>
    </location>
</feature>
<organism evidence="9 10">
    <name type="scientific">Chitinophaga dinghuensis</name>
    <dbReference type="NCBI Taxonomy" id="1539050"/>
    <lineage>
        <taxon>Bacteria</taxon>
        <taxon>Pseudomonadati</taxon>
        <taxon>Bacteroidota</taxon>
        <taxon>Chitinophagia</taxon>
        <taxon>Chitinophagales</taxon>
        <taxon>Chitinophagaceae</taxon>
        <taxon>Chitinophaga</taxon>
    </lineage>
</organism>
<dbReference type="AlphaFoldDB" id="A0A327W3C2"/>
<dbReference type="PANTHER" id="PTHR43856:SF1">
    <property type="entry name" value="MITOCHONDRIAL CARDIOLIPIN HYDROLASE"/>
    <property type="match status" value="1"/>
</dbReference>
<dbReference type="OrthoDB" id="9762009at2"/>
<keyword evidence="10" id="KW-1185">Reference proteome</keyword>
<comment type="caution">
    <text evidence="9">The sequence shown here is derived from an EMBL/GenBank/DDBJ whole genome shotgun (WGS) entry which is preliminary data.</text>
</comment>
<evidence type="ECO:0000259" key="8">
    <source>
        <dbReference type="Pfam" id="PF13091"/>
    </source>
</evidence>
<evidence type="ECO:0000256" key="7">
    <source>
        <dbReference type="SAM" id="Phobius"/>
    </source>
</evidence>
<dbReference type="InterPro" id="IPR051406">
    <property type="entry name" value="PLD_domain"/>
</dbReference>
<gene>
    <name evidence="9" type="ORF">CLV59_103112</name>
</gene>
<comment type="catalytic activity">
    <reaction evidence="1">
        <text>a 1,2-diacyl-sn-glycero-3-phosphocholine + H2O = a 1,2-diacyl-sn-glycero-3-phosphate + choline + H(+)</text>
        <dbReference type="Rhea" id="RHEA:14445"/>
        <dbReference type="ChEBI" id="CHEBI:15354"/>
        <dbReference type="ChEBI" id="CHEBI:15377"/>
        <dbReference type="ChEBI" id="CHEBI:15378"/>
        <dbReference type="ChEBI" id="CHEBI:57643"/>
        <dbReference type="ChEBI" id="CHEBI:58608"/>
        <dbReference type="EC" id="3.1.4.4"/>
    </reaction>
</comment>
<keyword evidence="7" id="KW-0812">Transmembrane</keyword>
<comment type="similarity">
    <text evidence="2">Belongs to the phospholipase D family.</text>
</comment>
<dbReference type="EC" id="3.1.4.4" evidence="3"/>
<feature type="transmembrane region" description="Helical" evidence="7">
    <location>
        <begin position="430"/>
        <end position="449"/>
    </location>
</feature>
<evidence type="ECO:0000256" key="5">
    <source>
        <dbReference type="ARBA" id="ARBA00022963"/>
    </source>
</evidence>
<dbReference type="RefSeq" id="WP_111591817.1">
    <property type="nucleotide sequence ID" value="NZ_QLMA01000003.1"/>
</dbReference>
<accession>A0A327W3C2</accession>
<dbReference type="GO" id="GO:0004630">
    <property type="term" value="F:phospholipase D activity"/>
    <property type="evidence" value="ECO:0007669"/>
    <property type="project" value="UniProtKB-EC"/>
</dbReference>
<proteinExistence type="inferred from homology"/>
<sequence length="669" mass="76457">MELIDQHVINDNKEIFAKIQHELHHASSEILLATGWFTDEDLFNILSEKLDQGISIEIIIADNQDNEKLDFNQLAVKGANVYKIRMNGYGVMNQKFCVIDKRIALHGSYNWTVNAKKNNHESIISTNHRETIDTLIKNFNEIKEKINEQKEDHAPDNVATTVVPQQPIKVLERPPLKVETEFENVLDSMIAAEVKSFDRKLLREHGFERCSANNGDHQVLYKAFDTLYSVFINEIDAIDDKKRRLIAKIEEFKAISQSKLEKEHELTVNFLEQESSDSKANLEVKGIRLSAEISSATQSIKEIKESKIPYSEKENAVLDKQIKVAEQESVRPKFKWFEFIPVVFFNIALFSYSLIFYSSAAYILLFGVEDAKLQQAQNIPTAPAQVFNPEALSLAMNKTGTAAIFIFLFVCIPLAFASVDHFVKPQHKKLVAILGFVFGILVLDGAIAYKVAQAVHEMNYAQGNVNVPWSANMVLSDTNFYLVFVFGAFGLVLFKLAFKKLINIFEERNPDIIAQRNQLRIKHLSEEMILNSGKIMQLEASMMLIEKDILQLKAGVQQTDIELRELPVRLNQELQKKRVQLLRDVESIDRIAAIYTMHIQSDNLPISIDALKDRINVFLEGWNDFLHKEYAIAKATNKTTQAAEVAARWQQENIHVRKIDKRVKIPQDV</sequence>
<evidence type="ECO:0000313" key="10">
    <source>
        <dbReference type="Proteomes" id="UP000249819"/>
    </source>
</evidence>
<keyword evidence="6" id="KW-0443">Lipid metabolism</keyword>
<keyword evidence="4" id="KW-0378">Hydrolase</keyword>
<dbReference type="SUPFAM" id="SSF56024">
    <property type="entry name" value="Phospholipase D/nuclease"/>
    <property type="match status" value="1"/>
</dbReference>
<evidence type="ECO:0000313" key="9">
    <source>
        <dbReference type="EMBL" id="RAJ83153.1"/>
    </source>
</evidence>
<protein>
    <recommendedName>
        <fullName evidence="3">phospholipase D</fullName>
        <ecNumber evidence="3">3.1.4.4</ecNumber>
    </recommendedName>
</protein>
<feature type="transmembrane region" description="Helical" evidence="7">
    <location>
        <begin position="339"/>
        <end position="365"/>
    </location>
</feature>
<evidence type="ECO:0000256" key="1">
    <source>
        <dbReference type="ARBA" id="ARBA00000798"/>
    </source>
</evidence>
<keyword evidence="7" id="KW-0472">Membrane</keyword>
<evidence type="ECO:0000256" key="6">
    <source>
        <dbReference type="ARBA" id="ARBA00023098"/>
    </source>
</evidence>
<dbReference type="GO" id="GO:0016042">
    <property type="term" value="P:lipid catabolic process"/>
    <property type="evidence" value="ECO:0007669"/>
    <property type="project" value="UniProtKB-KW"/>
</dbReference>
<evidence type="ECO:0000256" key="2">
    <source>
        <dbReference type="ARBA" id="ARBA00008664"/>
    </source>
</evidence>
<dbReference type="Pfam" id="PF13091">
    <property type="entry name" value="PLDc_2"/>
    <property type="match status" value="1"/>
</dbReference>
<evidence type="ECO:0000256" key="3">
    <source>
        <dbReference type="ARBA" id="ARBA00012027"/>
    </source>
</evidence>
<reference evidence="9 10" key="1">
    <citation type="submission" date="2018-06" db="EMBL/GenBank/DDBJ databases">
        <title>Genomic Encyclopedia of Archaeal and Bacterial Type Strains, Phase II (KMG-II): from individual species to whole genera.</title>
        <authorList>
            <person name="Goeker M."/>
        </authorList>
    </citation>
    <scope>NUCLEOTIDE SEQUENCE [LARGE SCALE GENOMIC DNA]</scope>
    <source>
        <strain evidence="9 10">DSM 29821</strain>
    </source>
</reference>
<dbReference type="PANTHER" id="PTHR43856">
    <property type="entry name" value="CARDIOLIPIN HYDROLASE"/>
    <property type="match status" value="1"/>
</dbReference>
<keyword evidence="7" id="KW-1133">Transmembrane helix</keyword>
<dbReference type="GO" id="GO:0016891">
    <property type="term" value="F:RNA endonuclease activity producing 5'-phosphomonoesters, hydrolytic mechanism"/>
    <property type="evidence" value="ECO:0007669"/>
    <property type="project" value="TreeGrafter"/>
</dbReference>
<feature type="domain" description="Phospholipase D-like" evidence="8">
    <location>
        <begin position="21"/>
        <end position="142"/>
    </location>
</feature>
<evidence type="ECO:0000256" key="4">
    <source>
        <dbReference type="ARBA" id="ARBA00022801"/>
    </source>
</evidence>
<dbReference type="InterPro" id="IPR025202">
    <property type="entry name" value="PLD-like_dom"/>
</dbReference>
<name>A0A327W3C2_9BACT</name>
<keyword evidence="5" id="KW-0442">Lipid degradation</keyword>
<dbReference type="Proteomes" id="UP000249819">
    <property type="component" value="Unassembled WGS sequence"/>
</dbReference>
<dbReference type="EMBL" id="QLMA01000003">
    <property type="protein sequence ID" value="RAJ83153.1"/>
    <property type="molecule type" value="Genomic_DNA"/>
</dbReference>
<feature type="transmembrane region" description="Helical" evidence="7">
    <location>
        <begin position="480"/>
        <end position="498"/>
    </location>
</feature>
<dbReference type="Gene3D" id="3.30.870.10">
    <property type="entry name" value="Endonuclease Chain A"/>
    <property type="match status" value="1"/>
</dbReference>